<dbReference type="InterPro" id="IPR000210">
    <property type="entry name" value="BTB/POZ_dom"/>
</dbReference>
<evidence type="ECO:0000313" key="4">
    <source>
        <dbReference type="Proteomes" id="UP000663880"/>
    </source>
</evidence>
<dbReference type="SUPFAM" id="SSF54695">
    <property type="entry name" value="POZ domain"/>
    <property type="match status" value="1"/>
</dbReference>
<feature type="region of interest" description="Disordered" evidence="1">
    <location>
        <begin position="1139"/>
        <end position="1177"/>
    </location>
</feature>
<dbReference type="SMART" id="SM00225">
    <property type="entry name" value="BTB"/>
    <property type="match status" value="1"/>
</dbReference>
<dbReference type="PANTHER" id="PTHR22427:SF7">
    <property type="entry name" value="GH15728P"/>
    <property type="match status" value="1"/>
</dbReference>
<dbReference type="InterPro" id="IPR043225">
    <property type="entry name" value="BACK_BTBD8"/>
</dbReference>
<evidence type="ECO:0000313" key="3">
    <source>
        <dbReference type="EMBL" id="CAF4746133.1"/>
    </source>
</evidence>
<dbReference type="CDD" id="cd18286">
    <property type="entry name" value="BTB2_POZ_BTBD8"/>
    <property type="match status" value="1"/>
</dbReference>
<feature type="region of interest" description="Disordered" evidence="1">
    <location>
        <begin position="1090"/>
        <end position="1112"/>
    </location>
</feature>
<dbReference type="Pfam" id="PF26017">
    <property type="entry name" value="BACK_BTBD8"/>
    <property type="match status" value="1"/>
</dbReference>
<evidence type="ECO:0000259" key="2">
    <source>
        <dbReference type="PROSITE" id="PS50097"/>
    </source>
</evidence>
<dbReference type="CDD" id="cd18490">
    <property type="entry name" value="BACK_BTBD8"/>
    <property type="match status" value="1"/>
</dbReference>
<organism evidence="3 4">
    <name type="scientific">Pieris macdunnoughi</name>
    <dbReference type="NCBI Taxonomy" id="345717"/>
    <lineage>
        <taxon>Eukaryota</taxon>
        <taxon>Metazoa</taxon>
        <taxon>Ecdysozoa</taxon>
        <taxon>Arthropoda</taxon>
        <taxon>Hexapoda</taxon>
        <taxon>Insecta</taxon>
        <taxon>Pterygota</taxon>
        <taxon>Neoptera</taxon>
        <taxon>Endopterygota</taxon>
        <taxon>Lepidoptera</taxon>
        <taxon>Glossata</taxon>
        <taxon>Ditrysia</taxon>
        <taxon>Papilionoidea</taxon>
        <taxon>Pieridae</taxon>
        <taxon>Pierinae</taxon>
        <taxon>Pieris</taxon>
    </lineage>
</organism>
<name>A0A821L6J8_9NEOP</name>
<dbReference type="AlphaFoldDB" id="A0A821L6J8"/>
<gene>
    <name evidence="3" type="ORF">PMACD_LOCUS364</name>
</gene>
<reference evidence="3" key="1">
    <citation type="submission" date="2021-02" db="EMBL/GenBank/DDBJ databases">
        <authorList>
            <person name="Steward A R."/>
        </authorList>
    </citation>
    <scope>NUCLEOTIDE SEQUENCE</scope>
</reference>
<dbReference type="Gene3D" id="3.30.710.10">
    <property type="entry name" value="Potassium Channel Kv1.1, Chain A"/>
    <property type="match status" value="1"/>
</dbReference>
<protein>
    <recommendedName>
        <fullName evidence="2">BTB domain-containing protein</fullName>
    </recommendedName>
</protein>
<keyword evidence="4" id="KW-1185">Reference proteome</keyword>
<dbReference type="InterPro" id="IPR011333">
    <property type="entry name" value="SKP1/BTB/POZ_sf"/>
</dbReference>
<dbReference type="Pfam" id="PF00651">
    <property type="entry name" value="BTB"/>
    <property type="match status" value="1"/>
</dbReference>
<feature type="compositionally biased region" description="Polar residues" evidence="1">
    <location>
        <begin position="984"/>
        <end position="996"/>
    </location>
</feature>
<accession>A0A821L6J8</accession>
<feature type="compositionally biased region" description="Polar residues" evidence="1">
    <location>
        <begin position="1090"/>
        <end position="1107"/>
    </location>
</feature>
<comment type="caution">
    <text evidence="3">The sequence shown here is derived from an EMBL/GenBank/DDBJ whole genome shotgun (WGS) entry which is preliminary data.</text>
</comment>
<dbReference type="PANTHER" id="PTHR22427">
    <property type="entry name" value="GH15728P"/>
    <property type="match status" value="1"/>
</dbReference>
<feature type="region of interest" description="Disordered" evidence="1">
    <location>
        <begin position="929"/>
        <end position="1038"/>
    </location>
</feature>
<feature type="compositionally biased region" description="Basic and acidic residues" evidence="1">
    <location>
        <begin position="1162"/>
        <end position="1177"/>
    </location>
</feature>
<feature type="compositionally biased region" description="Polar residues" evidence="1">
    <location>
        <begin position="944"/>
        <end position="959"/>
    </location>
</feature>
<dbReference type="OrthoDB" id="409642at2759"/>
<feature type="region of interest" description="Disordered" evidence="1">
    <location>
        <begin position="455"/>
        <end position="481"/>
    </location>
</feature>
<feature type="domain" description="BTB" evidence="2">
    <location>
        <begin position="527"/>
        <end position="594"/>
    </location>
</feature>
<feature type="compositionally biased region" description="Polar residues" evidence="1">
    <location>
        <begin position="1013"/>
        <end position="1038"/>
    </location>
</feature>
<feature type="region of interest" description="Disordered" evidence="1">
    <location>
        <begin position="333"/>
        <end position="354"/>
    </location>
</feature>
<dbReference type="EMBL" id="CAJOBZ010000001">
    <property type="protein sequence ID" value="CAF4746133.1"/>
    <property type="molecule type" value="Genomic_DNA"/>
</dbReference>
<evidence type="ECO:0000256" key="1">
    <source>
        <dbReference type="SAM" id="MobiDB-lite"/>
    </source>
</evidence>
<dbReference type="PROSITE" id="PS50097">
    <property type="entry name" value="BTB"/>
    <property type="match status" value="1"/>
</dbReference>
<sequence>MDDICMSSDLGKDSQEIIFNTTNDLDVHNDFEFYDSEDSFNQTTAQPTSVLNITSAHDSVLNINEKYVSPTIMNKKPSEISEINTDFVAVIEPVFYASTPNNSILSVNTNNVHDLHRAEVLTTSQEASANVINTQHDSSRLNASEEVKSLDKMDDYSLITKNVTSNTTNCVVNTTSDRRFAELKNENSDDDCNTKSQVSFDSGNERSSHKYFIDLSSLPDSLPPKKTSELDNAHEKSKIFNIFVDLGDKAPVKEMPSRLSSALNVKRQIDKSQPAQEKPNKNSKIINAEKRQSALTEKTTLCNNSTLSEFEVIEALCNDPNISLTEIIHTPKTKKNKNEKTSLSQEPFRNHSEQSKSAICQEVFQKADSYVKLSDLDNPVSQTDLSERLETANDARMTRSIPDNNWRKQYQSTCVSIGLLSSFHSENALSLNRLFPNLKNDISRSMPGSLSARTSLLKPGIVPSPGETDEPNMTSDVSEISSVQSSTCRSIVESTTEESSHVANLIVNCQSRLGQDLLRMFIEEIAPDVIVEVAGKRIKAHKCILSSRCQYFARMLSGGWVESAGNVITLSLFSFEAVHFVLCHIYSGTSDLPDSIRIVELAAMADMLGLEGLKEAIMVKLKVTYCHNFHTPCSICIVGVVECLPLSAVYGLDDLYRKILRWMTKHFATIWPTKPFATLPKELLEKCYQEHVVNLSIDNFLDTVYGCGSIVGILENTKWAEKVAQMCRRLVNAAAHFAAPKLVQILELIATVPNDSAPLAKQALKDCLTAAIEWAPPGETCKAYAFLSNLVKIIRSKADLILNVNGKVADPDNLLYTNANNWRLQCENTLVRAAPRVVSTQAFKDLPTELRKRLRELGCIVYGHQANPTFSPIPGRYTKSMSQTKPCEDIIKSLDMEHVRKSFVPYKAKPYAVTTEKVKCEREKKKPILVRTTRAQEKRAIYNMSKTGPAKSNSQNPSAKTPRYLDPNSCKDTKMPQKNFINKVMSSTESSRNSSPVLKRNEIKQAKAMSEDSLATTSRPRTAEPSTDSLSESQSNKYGTYTKTKHALKGSIESVTTQHSISSNRNTTKIPLYSYAGSKTESQCRRQIAQNEPKTYKTQSSRMSTNIPKPKISFPGSLMMATKASSAKIVTKVLKEPVKTKKVPKKAKDVESRPIGRSGTFLKDEPTFSEESKLMSK</sequence>
<proteinExistence type="predicted"/>
<dbReference type="Proteomes" id="UP000663880">
    <property type="component" value="Unassembled WGS sequence"/>
</dbReference>